<keyword evidence="2" id="KW-1185">Reference proteome</keyword>
<gene>
    <name evidence="1" type="ORF">QUW02_05925</name>
</gene>
<proteinExistence type="predicted"/>
<evidence type="ECO:0000313" key="2">
    <source>
        <dbReference type="Proteomes" id="UP001228403"/>
    </source>
</evidence>
<sequence length="70" mass="8045">MVQAHPEAQKPSDFSGGFFVITNYPDRKAIEFRALQSPFFIENASLSPEKSLKRIFFEEKSKKYQILFGG</sequence>
<accession>A0ABT7U4L1</accession>
<organism evidence="1 2">
    <name type="scientific">Bacteroides eggerthii</name>
    <dbReference type="NCBI Taxonomy" id="28111"/>
    <lineage>
        <taxon>Bacteria</taxon>
        <taxon>Pseudomonadati</taxon>
        <taxon>Bacteroidota</taxon>
        <taxon>Bacteroidia</taxon>
        <taxon>Bacteroidales</taxon>
        <taxon>Bacteroidaceae</taxon>
        <taxon>Bacteroides</taxon>
    </lineage>
</organism>
<protein>
    <submittedName>
        <fullName evidence="1">Uncharacterized protein</fullName>
    </submittedName>
</protein>
<reference evidence="1 2" key="1">
    <citation type="submission" date="2023-06" db="EMBL/GenBank/DDBJ databases">
        <authorList>
            <person name="Zeman M."/>
            <person name="Kubasova T."/>
            <person name="Jahodarova E."/>
            <person name="Nykrynova M."/>
            <person name="Rychlik I."/>
        </authorList>
    </citation>
    <scope>NUCLEOTIDE SEQUENCE [LARGE SCALE GENOMIC DNA]</scope>
    <source>
        <strain evidence="1 2">ET4</strain>
    </source>
</reference>
<comment type="caution">
    <text evidence="1">The sequence shown here is derived from an EMBL/GenBank/DDBJ whole genome shotgun (WGS) entry which is preliminary data.</text>
</comment>
<dbReference type="Proteomes" id="UP001228403">
    <property type="component" value="Unassembled WGS sequence"/>
</dbReference>
<reference evidence="2" key="2">
    <citation type="submission" date="2023-07" db="EMBL/GenBank/DDBJ databases">
        <title>Identification and characterization of horizontal gene transfer across gut microbiota members of farm animals based on homology search.</title>
        <authorList>
            <person name="Schwarzerova J."/>
            <person name="Nykrynova M."/>
            <person name="Jureckova K."/>
            <person name="Cejkova D."/>
            <person name="Rychlik I."/>
        </authorList>
    </citation>
    <scope>NUCLEOTIDE SEQUENCE [LARGE SCALE GENOMIC DNA]</scope>
    <source>
        <strain evidence="2">ET4</strain>
    </source>
</reference>
<evidence type="ECO:0000313" key="1">
    <source>
        <dbReference type="EMBL" id="MDM8145462.1"/>
    </source>
</evidence>
<name>A0ABT7U4L1_9BACE</name>
<dbReference type="EMBL" id="JAUDCF010000009">
    <property type="protein sequence ID" value="MDM8145462.1"/>
    <property type="molecule type" value="Genomic_DNA"/>
</dbReference>